<dbReference type="EMBL" id="CM042032">
    <property type="protein sequence ID" value="KAI3775927.1"/>
    <property type="molecule type" value="Genomic_DNA"/>
</dbReference>
<dbReference type="Proteomes" id="UP001056120">
    <property type="component" value="Linkage Group LG15"/>
</dbReference>
<organism evidence="1 2">
    <name type="scientific">Smallanthus sonchifolius</name>
    <dbReference type="NCBI Taxonomy" id="185202"/>
    <lineage>
        <taxon>Eukaryota</taxon>
        <taxon>Viridiplantae</taxon>
        <taxon>Streptophyta</taxon>
        <taxon>Embryophyta</taxon>
        <taxon>Tracheophyta</taxon>
        <taxon>Spermatophyta</taxon>
        <taxon>Magnoliopsida</taxon>
        <taxon>eudicotyledons</taxon>
        <taxon>Gunneridae</taxon>
        <taxon>Pentapetalae</taxon>
        <taxon>asterids</taxon>
        <taxon>campanulids</taxon>
        <taxon>Asterales</taxon>
        <taxon>Asteraceae</taxon>
        <taxon>Asteroideae</taxon>
        <taxon>Heliantheae alliance</taxon>
        <taxon>Millerieae</taxon>
        <taxon>Smallanthus</taxon>
    </lineage>
</organism>
<comment type="caution">
    <text evidence="1">The sequence shown here is derived from an EMBL/GenBank/DDBJ whole genome shotgun (WGS) entry which is preliminary data.</text>
</comment>
<keyword evidence="2" id="KW-1185">Reference proteome</keyword>
<gene>
    <name evidence="1" type="ORF">L1987_45687</name>
</gene>
<reference evidence="1 2" key="2">
    <citation type="journal article" date="2022" name="Mol. Ecol. Resour.">
        <title>The genomes of chicory, endive, great burdock and yacon provide insights into Asteraceae paleo-polyploidization history and plant inulin production.</title>
        <authorList>
            <person name="Fan W."/>
            <person name="Wang S."/>
            <person name="Wang H."/>
            <person name="Wang A."/>
            <person name="Jiang F."/>
            <person name="Liu H."/>
            <person name="Zhao H."/>
            <person name="Xu D."/>
            <person name="Zhang Y."/>
        </authorList>
    </citation>
    <scope>NUCLEOTIDE SEQUENCE [LARGE SCALE GENOMIC DNA]</scope>
    <source>
        <strain evidence="2">cv. Yunnan</strain>
        <tissue evidence="1">Leaves</tissue>
    </source>
</reference>
<reference evidence="2" key="1">
    <citation type="journal article" date="2022" name="Mol. Ecol. Resour.">
        <title>The genomes of chicory, endive, great burdock and yacon provide insights into Asteraceae palaeo-polyploidization history and plant inulin production.</title>
        <authorList>
            <person name="Fan W."/>
            <person name="Wang S."/>
            <person name="Wang H."/>
            <person name="Wang A."/>
            <person name="Jiang F."/>
            <person name="Liu H."/>
            <person name="Zhao H."/>
            <person name="Xu D."/>
            <person name="Zhang Y."/>
        </authorList>
    </citation>
    <scope>NUCLEOTIDE SEQUENCE [LARGE SCALE GENOMIC DNA]</scope>
    <source>
        <strain evidence="2">cv. Yunnan</strain>
    </source>
</reference>
<evidence type="ECO:0000313" key="1">
    <source>
        <dbReference type="EMBL" id="KAI3775927.1"/>
    </source>
</evidence>
<sequence length="80" mass="9193">MSSSSLIMDNSDINSRHIIDVEGNESDDHSVEDIDPQIESQNAESSLQNQRKRKRLTSKVWKSFTILEQEPNQPLYCTPM</sequence>
<proteinExistence type="predicted"/>
<protein>
    <submittedName>
        <fullName evidence="1">Uncharacterized protein</fullName>
    </submittedName>
</protein>
<evidence type="ECO:0000313" key="2">
    <source>
        <dbReference type="Proteomes" id="UP001056120"/>
    </source>
</evidence>
<accession>A0ACB9FXN8</accession>
<name>A0ACB9FXN8_9ASTR</name>